<comment type="subcellular location">
    <subcellularLocation>
        <location evidence="1">Cell membrane</location>
        <topology evidence="1">Multi-pass membrane protein</topology>
    </subcellularLocation>
</comment>
<comment type="caution">
    <text evidence="9">The sequence shown here is derived from an EMBL/GenBank/DDBJ whole genome shotgun (WGS) entry which is preliminary data.</text>
</comment>
<feature type="transmembrane region" description="Helical" evidence="7">
    <location>
        <begin position="874"/>
        <end position="895"/>
    </location>
</feature>
<keyword evidence="3 7" id="KW-0812">Transmembrane</keyword>
<evidence type="ECO:0000256" key="2">
    <source>
        <dbReference type="ARBA" id="ARBA00022475"/>
    </source>
</evidence>
<evidence type="ECO:0000313" key="10">
    <source>
        <dbReference type="Proteomes" id="UP001589890"/>
    </source>
</evidence>
<feature type="transmembrane region" description="Helical" evidence="7">
    <location>
        <begin position="481"/>
        <end position="500"/>
    </location>
</feature>
<proteinExistence type="inferred from homology"/>
<evidence type="ECO:0000256" key="4">
    <source>
        <dbReference type="ARBA" id="ARBA00022989"/>
    </source>
</evidence>
<feature type="transmembrane region" description="Helical" evidence="7">
    <location>
        <begin position="265"/>
        <end position="289"/>
    </location>
</feature>
<evidence type="ECO:0000256" key="7">
    <source>
        <dbReference type="SAM" id="Phobius"/>
    </source>
</evidence>
<protein>
    <submittedName>
        <fullName evidence="9">FtsX-like permease family protein</fullName>
    </submittedName>
</protein>
<evidence type="ECO:0000256" key="3">
    <source>
        <dbReference type="ARBA" id="ARBA00022692"/>
    </source>
</evidence>
<evidence type="ECO:0000256" key="6">
    <source>
        <dbReference type="ARBA" id="ARBA00038076"/>
    </source>
</evidence>
<name>A0ABV6QDL9_9ACTN</name>
<feature type="transmembrane region" description="Helical" evidence="7">
    <location>
        <begin position="930"/>
        <end position="956"/>
    </location>
</feature>
<dbReference type="InterPro" id="IPR003838">
    <property type="entry name" value="ABC3_permease_C"/>
</dbReference>
<keyword evidence="10" id="KW-1185">Reference proteome</keyword>
<dbReference type="RefSeq" id="WP_380043651.1">
    <property type="nucleotide sequence ID" value="NZ_JBHLTC010000001.1"/>
</dbReference>
<dbReference type="InterPro" id="IPR050250">
    <property type="entry name" value="Macrolide_Exporter_MacB"/>
</dbReference>
<dbReference type="EMBL" id="JBHLTC010000001">
    <property type="protein sequence ID" value="MFC0622721.1"/>
    <property type="molecule type" value="Genomic_DNA"/>
</dbReference>
<dbReference type="Proteomes" id="UP001589890">
    <property type="component" value="Unassembled WGS sequence"/>
</dbReference>
<organism evidence="9 10">
    <name type="scientific">Kribbella deserti</name>
    <dbReference type="NCBI Taxonomy" id="1926257"/>
    <lineage>
        <taxon>Bacteria</taxon>
        <taxon>Bacillati</taxon>
        <taxon>Actinomycetota</taxon>
        <taxon>Actinomycetes</taxon>
        <taxon>Propionibacteriales</taxon>
        <taxon>Kribbellaceae</taxon>
        <taxon>Kribbella</taxon>
    </lineage>
</organism>
<evidence type="ECO:0000259" key="8">
    <source>
        <dbReference type="Pfam" id="PF02687"/>
    </source>
</evidence>
<keyword evidence="4 7" id="KW-1133">Transmembrane helix</keyword>
<feature type="transmembrane region" description="Helical" evidence="7">
    <location>
        <begin position="310"/>
        <end position="334"/>
    </location>
</feature>
<keyword evidence="5 7" id="KW-0472">Membrane</keyword>
<feature type="transmembrane region" description="Helical" evidence="7">
    <location>
        <begin position="400"/>
        <end position="420"/>
    </location>
</feature>
<dbReference type="Pfam" id="PF02687">
    <property type="entry name" value="FtsX"/>
    <property type="match status" value="1"/>
</dbReference>
<comment type="similarity">
    <text evidence="6">Belongs to the ABC-4 integral membrane protein family.</text>
</comment>
<keyword evidence="2" id="KW-1003">Cell membrane</keyword>
<accession>A0ABV6QDL9</accession>
<feature type="transmembrane region" description="Helical" evidence="7">
    <location>
        <begin position="976"/>
        <end position="997"/>
    </location>
</feature>
<evidence type="ECO:0000256" key="1">
    <source>
        <dbReference type="ARBA" id="ARBA00004651"/>
    </source>
</evidence>
<evidence type="ECO:0000313" key="9">
    <source>
        <dbReference type="EMBL" id="MFC0622721.1"/>
    </source>
</evidence>
<reference evidence="9 10" key="1">
    <citation type="submission" date="2024-09" db="EMBL/GenBank/DDBJ databases">
        <authorList>
            <person name="Sun Q."/>
            <person name="Mori K."/>
        </authorList>
    </citation>
    <scope>NUCLEOTIDE SEQUENCE [LARGE SCALE GENOMIC DNA]</scope>
    <source>
        <strain evidence="9 10">CGMCC 1.15906</strain>
    </source>
</reference>
<sequence length="1010" mass="106649">MLIGTCAAFAPWFARSVEQTVVTEMLTVQRLPAAWYLEGRPAPSTVGAQRAPTPEQLTELIPSDAAAMLEAPVHGYKTDIGWEPTAGGLGALGRLAWRDNFCAHLEFTKGRCPKAPNEVALSTTDVRNYRAKPGMTLKATPTKYSGGGRLTVVGIYRPKNELEPYWFGVTPTGRSVVREDKPSQSDFLLTDRSTFDSTPSWGQFSTVDTAPIPGKVRVDDLALLKAVSTSFESAGAVKNQEVGNFTSFPGLVDSLSAERRQATTIIPLVMVQVALFGVVVLALALSAVVDQRRPELAISRLRGLRQRQTGWLLAVELAGPVLAGMLAGLLVGFGLTLVVQETWLDGGAPLEFPWTVAAALVAAAIAGLAVVFWTVQAVVRQPISTLLRRVVPRRRGRTLGAIDLSVIVLATAGLVAALTGDGRGPLPILTPTLLALAVGLAFAHLLLPLAGVVSRRSMNSGRLGLALGALQVARRPAVTRIVAIVAVASALVSFAGQAAFVADDNRDLRAGYETGAEAVLTLGVPDLPKLDKALATVDPERKWVTPVLLGIPASHNALTTMMVELDSFRRIAYRGDRITDEAGFQQVRAPADNGVQVKGSRLRIIATPSQMSTVPLPTNDGTPPPPLEQAEPLHIEAVIVAADGGRYIMRMGPVPLRAGKPVQVSAPMDCKQGCRLLRLGIARQLGDVAGLQGEVAITNVSTDVQPKVDLGATEDWQPMRGTIQEEVIEPRAEPGGLILGFTNHGNAIAVQHASVPVIMPALVTPDFPFSEGSTAPGLDGFAMPLQSVQPQLAPVPRLLRSTAVVDLANVRRLGGSPDPSVLSSYLWLNAEGVAHLDEILTGLRAAGLTPAVSDRLDDRTAAYARSASALALQLTPVVGIAGWSLAIIVLLLMVVTSWRSRAQDYASLRIAGVPAAVTGRAARWEQTGPVAIAVLLGSVCGVVGAKIALPLIPLFAETTTPSPVPLDLGLNGGVAIGLWLIGTLVLTVTTLLLGTAVSRRATYPRIREEL</sequence>
<evidence type="ECO:0000256" key="5">
    <source>
        <dbReference type="ARBA" id="ARBA00023136"/>
    </source>
</evidence>
<feature type="transmembrane region" description="Helical" evidence="7">
    <location>
        <begin position="432"/>
        <end position="453"/>
    </location>
</feature>
<feature type="transmembrane region" description="Helical" evidence="7">
    <location>
        <begin position="354"/>
        <end position="379"/>
    </location>
</feature>
<dbReference type="PANTHER" id="PTHR30572:SF4">
    <property type="entry name" value="ABC TRANSPORTER PERMEASE YTRF"/>
    <property type="match status" value="1"/>
</dbReference>
<gene>
    <name evidence="9" type="ORF">ACFFGN_01520</name>
</gene>
<feature type="domain" description="ABC3 transporter permease C-terminal" evidence="8">
    <location>
        <begin position="269"/>
        <end position="372"/>
    </location>
</feature>
<dbReference type="PANTHER" id="PTHR30572">
    <property type="entry name" value="MEMBRANE COMPONENT OF TRANSPORTER-RELATED"/>
    <property type="match status" value="1"/>
</dbReference>